<keyword evidence="4" id="KW-1185">Reference proteome</keyword>
<keyword evidence="2" id="KW-0472">Membrane</keyword>
<feature type="compositionally biased region" description="Basic and acidic residues" evidence="1">
    <location>
        <begin position="366"/>
        <end position="379"/>
    </location>
</feature>
<evidence type="ECO:0000256" key="2">
    <source>
        <dbReference type="SAM" id="Phobius"/>
    </source>
</evidence>
<dbReference type="EMBL" id="FQTU01000005">
    <property type="protein sequence ID" value="SHE67052.1"/>
    <property type="molecule type" value="Genomic_DNA"/>
</dbReference>
<sequence>MTVALLFAAILIGYVRRGKLSNLANLKIRLIPLMVLAFLLQGSIYAGYAYGVEQIQEFDILLHFVSYILLFAALMSNFDNKWFIVITLGVIMNFVVIFLNGGKMPVSLDAAEVIGISDSLEAMFLRRGGTHQPLVDGTLVWYLADILPLPLPGALDMFSNIYSVGDIFIYGGAMGLIQSAMKNDHATVSELDLEDLDEEMFNRPVPEEELLNGYFDEESDARSKKIQEKLERIEDDTLEQTMVLGNVDNTQKIEIPVEDKPQIPVDVIEKEVQAKTETEDAQSVKQDIKEPELSSPEEYKLEDISPQDYKASEMLYASKLKDDVLYNQLQQDPESKYHTKPLHETRVIDLEPYPNLQTDQQEAEEPVVHEEVPAEKPVEEVSEQTFKPDEPLDTVHQFIIVDGRIVENPNYNKRPGSVEEGTKEVIEETIEESTEEVTDETILEEAAEEAAEGALEGAEAEEAAGAEPVATNFEYSGLDEHSKKDIPDEEPIRDESGHILQRLSDSERVDLMKKMKERKERGYSLVQVKVGDKQINFWKKDL</sequence>
<feature type="transmembrane region" description="Helical" evidence="2">
    <location>
        <begin position="82"/>
        <end position="99"/>
    </location>
</feature>
<dbReference type="STRING" id="1120975.SAMN02746064_00957"/>
<name>A0A1M4VDP5_9FIRM</name>
<keyword evidence="2" id="KW-1133">Transmembrane helix</keyword>
<feature type="transmembrane region" description="Helical" evidence="2">
    <location>
        <begin position="60"/>
        <end position="76"/>
    </location>
</feature>
<feature type="compositionally biased region" description="Basic and acidic residues" evidence="1">
    <location>
        <begin position="286"/>
        <end position="295"/>
    </location>
</feature>
<dbReference type="Pfam" id="PF17248">
    <property type="entry name" value="DUF5317"/>
    <property type="match status" value="1"/>
</dbReference>
<feature type="transmembrane region" description="Helical" evidence="2">
    <location>
        <begin position="27"/>
        <end position="48"/>
    </location>
</feature>
<reference evidence="3 4" key="1">
    <citation type="submission" date="2016-11" db="EMBL/GenBank/DDBJ databases">
        <authorList>
            <person name="Jaros S."/>
            <person name="Januszkiewicz K."/>
            <person name="Wedrychowicz H."/>
        </authorList>
    </citation>
    <scope>NUCLEOTIDE SEQUENCE [LARGE SCALE GENOMIC DNA]</scope>
    <source>
        <strain evidence="3 4">DSM 14828</strain>
    </source>
</reference>
<gene>
    <name evidence="3" type="ORF">SAMN02746064_00957</name>
</gene>
<feature type="region of interest" description="Disordered" evidence="1">
    <location>
        <begin position="452"/>
        <end position="503"/>
    </location>
</feature>
<evidence type="ECO:0000256" key="1">
    <source>
        <dbReference type="SAM" id="MobiDB-lite"/>
    </source>
</evidence>
<feature type="region of interest" description="Disordered" evidence="1">
    <location>
        <begin position="359"/>
        <end position="390"/>
    </location>
</feature>
<evidence type="ECO:0000313" key="3">
    <source>
        <dbReference type="EMBL" id="SHE67052.1"/>
    </source>
</evidence>
<evidence type="ECO:0000313" key="4">
    <source>
        <dbReference type="Proteomes" id="UP000184251"/>
    </source>
</evidence>
<protein>
    <submittedName>
        <fullName evidence="3">Uncharacterized protein</fullName>
    </submittedName>
</protein>
<proteinExistence type="predicted"/>
<dbReference type="AlphaFoldDB" id="A0A1M4VDP5"/>
<dbReference type="RefSeq" id="WP_073269947.1">
    <property type="nucleotide sequence ID" value="NZ_FQTU01000005.1"/>
</dbReference>
<organism evidence="3 4">
    <name type="scientific">Alkalibacter saccharofermentans DSM 14828</name>
    <dbReference type="NCBI Taxonomy" id="1120975"/>
    <lineage>
        <taxon>Bacteria</taxon>
        <taxon>Bacillati</taxon>
        <taxon>Bacillota</taxon>
        <taxon>Clostridia</taxon>
        <taxon>Eubacteriales</taxon>
        <taxon>Eubacteriaceae</taxon>
        <taxon>Alkalibacter</taxon>
    </lineage>
</organism>
<dbReference type="InterPro" id="IPR035168">
    <property type="entry name" value="DUF5317"/>
</dbReference>
<accession>A0A1M4VDP5</accession>
<dbReference type="Proteomes" id="UP000184251">
    <property type="component" value="Unassembled WGS sequence"/>
</dbReference>
<keyword evidence="2" id="KW-0812">Transmembrane</keyword>
<dbReference type="OrthoDB" id="37447at2"/>
<feature type="region of interest" description="Disordered" evidence="1">
    <location>
        <begin position="274"/>
        <end position="295"/>
    </location>
</feature>